<dbReference type="InterPro" id="IPR052698">
    <property type="entry name" value="MoCofactor_Util/Proc"/>
</dbReference>
<accession>A0A1G7JX74</accession>
<organism evidence="4 5">
    <name type="scientific">Celeribacter baekdonensis</name>
    <dbReference type="NCBI Taxonomy" id="875171"/>
    <lineage>
        <taxon>Bacteria</taxon>
        <taxon>Pseudomonadati</taxon>
        <taxon>Pseudomonadota</taxon>
        <taxon>Alphaproteobacteria</taxon>
        <taxon>Rhodobacterales</taxon>
        <taxon>Roseobacteraceae</taxon>
        <taxon>Celeribacter</taxon>
    </lineage>
</organism>
<dbReference type="InterPro" id="IPR003777">
    <property type="entry name" value="XdhC_CoxI"/>
</dbReference>
<sequence length="314" mass="33451">MEAPVPRPQDDPLAPTPGSVADRLPFCPQKTDRPRHVLDFLRQAMEAGQAAALVLLVGIEGSASRSLGTIMAVREDGVYCGYVSGGCIEAAVATEALSALQTGQDRLIRFGKGSPFFDIALPCGGGLDLLVHVLRDGAPIRAVLAQLASRHPATLVYDKDNARLMAQPSNAQTGWHDARFVTHFTPSVRIVVMGESLEAEALIRVAQAADVDIARRDGRHGLGEIDAHTAIAFLHHSAEDDEPLLTQALLSEAFYVGCLGGRQTQHRRRQGLATAGLDQIAMERLHGPIGLFGPARNASSLAVSVLAEILSKRA</sequence>
<feature type="region of interest" description="Disordered" evidence="1">
    <location>
        <begin position="1"/>
        <end position="26"/>
    </location>
</feature>
<feature type="domain" description="XdhC- CoxI" evidence="2">
    <location>
        <begin position="45"/>
        <end position="111"/>
    </location>
</feature>
<dbReference type="PANTHER" id="PTHR30388:SF4">
    <property type="entry name" value="MOLYBDENUM COFACTOR INSERTION CHAPERONE PAOD"/>
    <property type="match status" value="1"/>
</dbReference>
<evidence type="ECO:0000313" key="4">
    <source>
        <dbReference type="EMBL" id="SDF29553.1"/>
    </source>
</evidence>
<protein>
    <submittedName>
        <fullName evidence="4">Xanthine dehydrogenase accessory factor</fullName>
    </submittedName>
</protein>
<gene>
    <name evidence="4" type="ORF">SAMN04488117_103246</name>
</gene>
<dbReference type="OrthoDB" id="9815497at2"/>
<proteinExistence type="predicted"/>
<dbReference type="Proteomes" id="UP000182284">
    <property type="component" value="Unassembled WGS sequence"/>
</dbReference>
<feature type="domain" description="XdhC Rossmann" evidence="3">
    <location>
        <begin position="191"/>
        <end position="309"/>
    </location>
</feature>
<dbReference type="Pfam" id="PF02625">
    <property type="entry name" value="XdhC_CoxI"/>
    <property type="match status" value="1"/>
</dbReference>
<dbReference type="Pfam" id="PF13478">
    <property type="entry name" value="XdhC_C"/>
    <property type="match status" value="1"/>
</dbReference>
<evidence type="ECO:0000256" key="1">
    <source>
        <dbReference type="SAM" id="MobiDB-lite"/>
    </source>
</evidence>
<evidence type="ECO:0000313" key="5">
    <source>
        <dbReference type="Proteomes" id="UP000182284"/>
    </source>
</evidence>
<dbReference type="PANTHER" id="PTHR30388">
    <property type="entry name" value="ALDEHYDE OXIDOREDUCTASE MOLYBDENUM COFACTOR ASSEMBLY PROTEIN"/>
    <property type="match status" value="1"/>
</dbReference>
<name>A0A1G7JX74_9RHOB</name>
<dbReference type="EMBL" id="FNBL01000003">
    <property type="protein sequence ID" value="SDF29553.1"/>
    <property type="molecule type" value="Genomic_DNA"/>
</dbReference>
<dbReference type="Gene3D" id="3.40.50.720">
    <property type="entry name" value="NAD(P)-binding Rossmann-like Domain"/>
    <property type="match status" value="1"/>
</dbReference>
<dbReference type="InterPro" id="IPR027051">
    <property type="entry name" value="XdhC_Rossmann_dom"/>
</dbReference>
<reference evidence="4 5" key="1">
    <citation type="submission" date="2016-10" db="EMBL/GenBank/DDBJ databases">
        <authorList>
            <person name="de Groot N.N."/>
        </authorList>
    </citation>
    <scope>NUCLEOTIDE SEQUENCE [LARGE SCALE GENOMIC DNA]</scope>
    <source>
        <strain evidence="4 5">DSM 27375</strain>
    </source>
</reference>
<evidence type="ECO:0000259" key="3">
    <source>
        <dbReference type="Pfam" id="PF13478"/>
    </source>
</evidence>
<dbReference type="AlphaFoldDB" id="A0A1G7JX74"/>
<evidence type="ECO:0000259" key="2">
    <source>
        <dbReference type="Pfam" id="PF02625"/>
    </source>
</evidence>